<organism evidence="1 2">
    <name type="scientific">Streptomyces lydicus</name>
    <dbReference type="NCBI Taxonomy" id="47763"/>
    <lineage>
        <taxon>Bacteria</taxon>
        <taxon>Bacillati</taxon>
        <taxon>Actinomycetota</taxon>
        <taxon>Actinomycetes</taxon>
        <taxon>Kitasatosporales</taxon>
        <taxon>Streptomycetaceae</taxon>
        <taxon>Streptomyces</taxon>
    </lineage>
</organism>
<name>A0A1D7VVA1_9ACTN</name>
<evidence type="ECO:0000313" key="1">
    <source>
        <dbReference type="EMBL" id="AOP50671.1"/>
    </source>
</evidence>
<gene>
    <name evidence="1" type="ORF">SL103_34455</name>
</gene>
<accession>A0A1D7VVA1</accession>
<dbReference type="Proteomes" id="UP000094094">
    <property type="component" value="Chromosome"/>
</dbReference>
<protein>
    <submittedName>
        <fullName evidence="1">Uncharacterized protein</fullName>
    </submittedName>
</protein>
<dbReference type="EMBL" id="CP017157">
    <property type="protein sequence ID" value="AOP50671.1"/>
    <property type="molecule type" value="Genomic_DNA"/>
</dbReference>
<dbReference type="RefSeq" id="WP_069572912.1">
    <property type="nucleotide sequence ID" value="NZ_CP017157.1"/>
</dbReference>
<dbReference type="AlphaFoldDB" id="A0A1D7VVA1"/>
<dbReference type="KEGG" id="slc:SL103_34455"/>
<proteinExistence type="predicted"/>
<sequence length="93" mass="10916">MSKPIARLRDALLRLLFPARGRHRAPVGVPATAAVYVAPVYVPVWRGPEVPLRGEDADLVRPYLLTPDERRERWERRRRQTRQVRRRTLVIAR</sequence>
<evidence type="ECO:0000313" key="2">
    <source>
        <dbReference type="Proteomes" id="UP000094094"/>
    </source>
</evidence>
<keyword evidence="2" id="KW-1185">Reference proteome</keyword>
<reference evidence="1 2" key="1">
    <citation type="submission" date="2016-09" db="EMBL/GenBank/DDBJ databases">
        <title>Complete genome sequencing of Streptomyces lydicus 103 and metabolic pathways analysis of antibiotic biosynthesis.</title>
        <authorList>
            <person name="Jia N."/>
            <person name="Ding M.-Z."/>
            <person name="Gao F."/>
            <person name="Yuan Y.-J."/>
        </authorList>
    </citation>
    <scope>NUCLEOTIDE SEQUENCE [LARGE SCALE GENOMIC DNA]</scope>
    <source>
        <strain evidence="1 2">103</strain>
    </source>
</reference>